<dbReference type="PANTHER" id="PTHR40074:SF2">
    <property type="entry name" value="O-ACETYLTRANSFERASE WECH"/>
    <property type="match status" value="1"/>
</dbReference>
<evidence type="ECO:0000256" key="4">
    <source>
        <dbReference type="ARBA" id="ARBA00022692"/>
    </source>
</evidence>
<dbReference type="GO" id="GO:0005886">
    <property type="term" value="C:plasma membrane"/>
    <property type="evidence" value="ECO:0007669"/>
    <property type="project" value="UniProtKB-SubCell"/>
</dbReference>
<evidence type="ECO:0000256" key="3">
    <source>
        <dbReference type="ARBA" id="ARBA00022475"/>
    </source>
</evidence>
<dbReference type="EMBL" id="CP002364">
    <property type="protein sequence ID" value="ADW16534.1"/>
    <property type="molecule type" value="Genomic_DNA"/>
</dbReference>
<evidence type="ECO:0000256" key="1">
    <source>
        <dbReference type="ARBA" id="ARBA00004651"/>
    </source>
</evidence>
<accession>A0A7U3YJH8</accession>
<evidence type="ECO:0000313" key="9">
    <source>
        <dbReference type="EMBL" id="ADW16534.1"/>
    </source>
</evidence>
<keyword evidence="9" id="KW-0808">Transferase</keyword>
<evidence type="ECO:0000256" key="2">
    <source>
        <dbReference type="ARBA" id="ARBA00007400"/>
    </source>
</evidence>
<dbReference type="RefSeq" id="WP_015723081.1">
    <property type="nucleotide sequence ID" value="NC_014972.1"/>
</dbReference>
<protein>
    <submittedName>
        <fullName evidence="9">Acyltransferase 3</fullName>
    </submittedName>
</protein>
<organism evidence="9 10">
    <name type="scientific">Desulfobulbus propionicus (strain ATCC 33891 / DSM 2032 / VKM B-1956 / 1pr3)</name>
    <dbReference type="NCBI Taxonomy" id="577650"/>
    <lineage>
        <taxon>Bacteria</taxon>
        <taxon>Pseudomonadati</taxon>
        <taxon>Thermodesulfobacteriota</taxon>
        <taxon>Desulfobulbia</taxon>
        <taxon>Desulfobulbales</taxon>
        <taxon>Desulfobulbaceae</taxon>
        <taxon>Desulfobulbus</taxon>
    </lineage>
</organism>
<keyword evidence="4 7" id="KW-0812">Transmembrane</keyword>
<feature type="transmembrane region" description="Helical" evidence="7">
    <location>
        <begin position="200"/>
        <end position="220"/>
    </location>
</feature>
<keyword evidence="5 7" id="KW-1133">Transmembrane helix</keyword>
<proteinExistence type="inferred from homology"/>
<feature type="transmembrane region" description="Helical" evidence="7">
    <location>
        <begin position="135"/>
        <end position="154"/>
    </location>
</feature>
<feature type="transmembrane region" description="Helical" evidence="7">
    <location>
        <begin position="52"/>
        <end position="71"/>
    </location>
</feature>
<dbReference type="AlphaFoldDB" id="A0A7U3YJH8"/>
<dbReference type="InterPro" id="IPR002656">
    <property type="entry name" value="Acyl_transf_3_dom"/>
</dbReference>
<feature type="transmembrane region" description="Helical" evidence="7">
    <location>
        <begin position="87"/>
        <end position="104"/>
    </location>
</feature>
<evidence type="ECO:0000256" key="7">
    <source>
        <dbReference type="SAM" id="Phobius"/>
    </source>
</evidence>
<feature type="transmembrane region" description="Helical" evidence="7">
    <location>
        <begin position="297"/>
        <end position="316"/>
    </location>
</feature>
<feature type="transmembrane region" description="Helical" evidence="7">
    <location>
        <begin position="12"/>
        <end position="32"/>
    </location>
</feature>
<evidence type="ECO:0000313" key="10">
    <source>
        <dbReference type="Proteomes" id="UP000006365"/>
    </source>
</evidence>
<feature type="transmembrane region" description="Helical" evidence="7">
    <location>
        <begin position="336"/>
        <end position="354"/>
    </location>
</feature>
<evidence type="ECO:0000256" key="6">
    <source>
        <dbReference type="ARBA" id="ARBA00023136"/>
    </source>
</evidence>
<feature type="transmembrane region" description="Helical" evidence="7">
    <location>
        <begin position="227"/>
        <end position="244"/>
    </location>
</feature>
<dbReference type="PANTHER" id="PTHR40074">
    <property type="entry name" value="O-ACETYLTRANSFERASE WECH"/>
    <property type="match status" value="1"/>
</dbReference>
<dbReference type="Proteomes" id="UP000006365">
    <property type="component" value="Chromosome"/>
</dbReference>
<reference evidence="9 10" key="1">
    <citation type="journal article" date="2011" name="Stand. Genomic Sci.">
        <title>Complete genome sequence of Desulfobulbus propionicus type strain (1pr3).</title>
        <authorList>
            <person name="Pagani I."/>
            <person name="Lapidus A."/>
            <person name="Nolan M."/>
            <person name="Lucas S."/>
            <person name="Hammon N."/>
            <person name="Deshpande S."/>
            <person name="Cheng J.F."/>
            <person name="Chertkov O."/>
            <person name="Davenport K."/>
            <person name="Tapia R."/>
            <person name="Han C."/>
            <person name="Goodwin L."/>
            <person name="Pitluck S."/>
            <person name="Liolios K."/>
            <person name="Mavromatis K."/>
            <person name="Ivanova N."/>
            <person name="Mikhailova N."/>
            <person name="Pati A."/>
            <person name="Chen A."/>
            <person name="Palaniappan K."/>
            <person name="Land M."/>
            <person name="Hauser L."/>
            <person name="Chang Y.J."/>
            <person name="Jeffries C.D."/>
            <person name="Detter J.C."/>
            <person name="Brambilla E."/>
            <person name="Kannan K.P."/>
            <person name="Djao O.D."/>
            <person name="Rohde M."/>
            <person name="Pukall R."/>
            <person name="Spring S."/>
            <person name="Goker M."/>
            <person name="Sikorski J."/>
            <person name="Woyke T."/>
            <person name="Bristow J."/>
            <person name="Eisen J.A."/>
            <person name="Markowitz V."/>
            <person name="Hugenholtz P."/>
            <person name="Kyrpides N.C."/>
            <person name="Klenk H.P."/>
        </authorList>
    </citation>
    <scope>NUCLEOTIDE SEQUENCE [LARGE SCALE GENOMIC DNA]</scope>
    <source>
        <strain evidence="10">ATCC 33891 / DSM 2032 / 1pr3</strain>
    </source>
</reference>
<comment type="similarity">
    <text evidence="2">Belongs to the acyltransferase 3 family.</text>
</comment>
<dbReference type="GO" id="GO:0016413">
    <property type="term" value="F:O-acetyltransferase activity"/>
    <property type="evidence" value="ECO:0007669"/>
    <property type="project" value="TreeGrafter"/>
</dbReference>
<gene>
    <name evidence="9" type="ordered locus">Despr_0352</name>
</gene>
<feature type="domain" description="Acyltransferase 3" evidence="8">
    <location>
        <begin position="10"/>
        <end position="353"/>
    </location>
</feature>
<keyword evidence="6 7" id="KW-0472">Membrane</keyword>
<feature type="transmembrane region" description="Helical" evidence="7">
    <location>
        <begin position="274"/>
        <end position="290"/>
    </location>
</feature>
<feature type="transmembrane region" description="Helical" evidence="7">
    <location>
        <begin position="161"/>
        <end position="180"/>
    </location>
</feature>
<keyword evidence="9" id="KW-0012">Acyltransferase</keyword>
<dbReference type="KEGG" id="dpr:Despr_0352"/>
<dbReference type="Pfam" id="PF01757">
    <property type="entry name" value="Acyl_transf_3"/>
    <property type="match status" value="1"/>
</dbReference>
<sequence length="371" mass="43652">MIVNYNIQNKINCFRGLAIIGVLIIHSSAPIINPKFQSPSIWIDITIIFNQISRYSVPLFFFISGFLYGNIYSEKNINYIYFIKRRFVKIIIPFIIWSIIYLILRLTTGDIESDEINFINLIKIVITGSAYGHLYFIPSIFQFYLLLPLILWISKKIFNSYIEYFYLFVLIILFSIVYEVRIVNLLSNKNDLIFLKSYWFYWWYPFAAIGILVGLGSNIIFKINKKLLFIGACIFLYIICYEYIKAFHEWPKFSDTIGNILDINQIATFLRPGAYWYALSVCFLLFRCIYSNSILEFTLISSFGKYSFGIYFLHPMINKIIIKFIKLLEVDLTHNLWSSIILFFIGSSLTYVIVAQCSKIKDSEYFFGTVR</sequence>
<dbReference type="GO" id="GO:0009246">
    <property type="term" value="P:enterobacterial common antigen biosynthetic process"/>
    <property type="evidence" value="ECO:0007669"/>
    <property type="project" value="TreeGrafter"/>
</dbReference>
<evidence type="ECO:0000259" key="8">
    <source>
        <dbReference type="Pfam" id="PF01757"/>
    </source>
</evidence>
<name>A0A7U3YJH8_DESPD</name>
<keyword evidence="10" id="KW-1185">Reference proteome</keyword>
<keyword evidence="3" id="KW-1003">Cell membrane</keyword>
<evidence type="ECO:0000256" key="5">
    <source>
        <dbReference type="ARBA" id="ARBA00022989"/>
    </source>
</evidence>
<comment type="subcellular location">
    <subcellularLocation>
        <location evidence="1">Cell membrane</location>
        <topology evidence="1">Multi-pass membrane protein</topology>
    </subcellularLocation>
</comment>